<evidence type="ECO:0000259" key="5">
    <source>
        <dbReference type="PROSITE" id="PS50977"/>
    </source>
</evidence>
<evidence type="ECO:0000256" key="4">
    <source>
        <dbReference type="PROSITE-ProRule" id="PRU00335"/>
    </source>
</evidence>
<keyword evidence="3" id="KW-0804">Transcription</keyword>
<dbReference type="SUPFAM" id="SSF46689">
    <property type="entry name" value="Homeodomain-like"/>
    <property type="match status" value="1"/>
</dbReference>
<dbReference type="InterPro" id="IPR050109">
    <property type="entry name" value="HTH-type_TetR-like_transc_reg"/>
</dbReference>
<organism evidence="6 7">
    <name type="scientific">Actinomadura harenae</name>
    <dbReference type="NCBI Taxonomy" id="2483351"/>
    <lineage>
        <taxon>Bacteria</taxon>
        <taxon>Bacillati</taxon>
        <taxon>Actinomycetota</taxon>
        <taxon>Actinomycetes</taxon>
        <taxon>Streptosporangiales</taxon>
        <taxon>Thermomonosporaceae</taxon>
        <taxon>Actinomadura</taxon>
    </lineage>
</organism>
<dbReference type="PANTHER" id="PTHR30055:SF234">
    <property type="entry name" value="HTH-TYPE TRANSCRIPTIONAL REGULATOR BETI"/>
    <property type="match status" value="1"/>
</dbReference>
<dbReference type="AlphaFoldDB" id="A0A3M2M3A5"/>
<feature type="DNA-binding region" description="H-T-H motif" evidence="4">
    <location>
        <begin position="38"/>
        <end position="57"/>
    </location>
</feature>
<evidence type="ECO:0000256" key="2">
    <source>
        <dbReference type="ARBA" id="ARBA00023125"/>
    </source>
</evidence>
<dbReference type="PROSITE" id="PS50977">
    <property type="entry name" value="HTH_TETR_2"/>
    <property type="match status" value="1"/>
</dbReference>
<gene>
    <name evidence="6" type="ORF">EBO15_22635</name>
</gene>
<evidence type="ECO:0000313" key="6">
    <source>
        <dbReference type="EMBL" id="RMI41598.1"/>
    </source>
</evidence>
<dbReference type="Proteomes" id="UP000282674">
    <property type="component" value="Unassembled WGS sequence"/>
</dbReference>
<name>A0A3M2M3A5_9ACTN</name>
<dbReference type="Gene3D" id="1.10.10.60">
    <property type="entry name" value="Homeodomain-like"/>
    <property type="match status" value="1"/>
</dbReference>
<evidence type="ECO:0000313" key="7">
    <source>
        <dbReference type="Proteomes" id="UP000282674"/>
    </source>
</evidence>
<protein>
    <submittedName>
        <fullName evidence="6">TetR/AcrR family transcriptional regulator</fullName>
    </submittedName>
</protein>
<reference evidence="6 7" key="1">
    <citation type="submission" date="2018-10" db="EMBL/GenBank/DDBJ databases">
        <title>Isolation from soil.</title>
        <authorList>
            <person name="Hu J."/>
        </authorList>
    </citation>
    <scope>NUCLEOTIDE SEQUENCE [LARGE SCALE GENOMIC DNA]</scope>
    <source>
        <strain evidence="6 7">NEAU-Ht49</strain>
    </source>
</reference>
<evidence type="ECO:0000256" key="1">
    <source>
        <dbReference type="ARBA" id="ARBA00023015"/>
    </source>
</evidence>
<keyword evidence="1" id="KW-0805">Transcription regulation</keyword>
<dbReference type="EMBL" id="RFFG01000041">
    <property type="protein sequence ID" value="RMI41598.1"/>
    <property type="molecule type" value="Genomic_DNA"/>
</dbReference>
<dbReference type="InterPro" id="IPR001647">
    <property type="entry name" value="HTH_TetR"/>
</dbReference>
<accession>A0A3M2M3A5</accession>
<keyword evidence="7" id="KW-1185">Reference proteome</keyword>
<dbReference type="PRINTS" id="PR00455">
    <property type="entry name" value="HTHTETR"/>
</dbReference>
<proteinExistence type="predicted"/>
<evidence type="ECO:0000256" key="3">
    <source>
        <dbReference type="ARBA" id="ARBA00023163"/>
    </source>
</evidence>
<dbReference type="InterPro" id="IPR009057">
    <property type="entry name" value="Homeodomain-like_sf"/>
</dbReference>
<dbReference type="OrthoDB" id="4823039at2"/>
<dbReference type="PANTHER" id="PTHR30055">
    <property type="entry name" value="HTH-TYPE TRANSCRIPTIONAL REGULATOR RUTR"/>
    <property type="match status" value="1"/>
</dbReference>
<dbReference type="Pfam" id="PF00440">
    <property type="entry name" value="TetR_N"/>
    <property type="match status" value="1"/>
</dbReference>
<dbReference type="GO" id="GO:0003700">
    <property type="term" value="F:DNA-binding transcription factor activity"/>
    <property type="evidence" value="ECO:0007669"/>
    <property type="project" value="TreeGrafter"/>
</dbReference>
<feature type="domain" description="HTH tetR-type" evidence="5">
    <location>
        <begin position="15"/>
        <end position="75"/>
    </location>
</feature>
<comment type="caution">
    <text evidence="6">The sequence shown here is derived from an EMBL/GenBank/DDBJ whole genome shotgun (WGS) entry which is preliminary data.</text>
</comment>
<dbReference type="Gene3D" id="1.10.357.10">
    <property type="entry name" value="Tetracycline Repressor, domain 2"/>
    <property type="match status" value="1"/>
</dbReference>
<dbReference type="RefSeq" id="WP_122196432.1">
    <property type="nucleotide sequence ID" value="NZ_JBHSKC010000038.1"/>
</dbReference>
<keyword evidence="2 4" id="KW-0238">DNA-binding</keyword>
<dbReference type="GO" id="GO:0000976">
    <property type="term" value="F:transcription cis-regulatory region binding"/>
    <property type="evidence" value="ECO:0007669"/>
    <property type="project" value="TreeGrafter"/>
</dbReference>
<sequence length="210" mass="23163">MSEVKPPGKRAQKAQETRRRIRAAAFEAFREQGYGATTLQDVAGRAGVAVQTIYFVFGNKRTLLKELLDVTVAGDDRPLTTMERPWYVDALAAETAPEMVRAYVAGTSAVLERVAPLTKIAREAVASDPEVAALWPEDADPRYTVIKNAATALHAKPGARAELSVRDMADVLYGLLSPELFLLFTVERGWTVERWRDWAVGTLLVQLCSD</sequence>